<name>A0A4S4KLN3_9APHY</name>
<protein>
    <submittedName>
        <fullName evidence="1">Uncharacterized protein</fullName>
    </submittedName>
</protein>
<keyword evidence="2" id="KW-1185">Reference proteome</keyword>
<evidence type="ECO:0000313" key="1">
    <source>
        <dbReference type="EMBL" id="THG98627.1"/>
    </source>
</evidence>
<reference evidence="1 2" key="1">
    <citation type="submission" date="2019-02" db="EMBL/GenBank/DDBJ databases">
        <title>Genome sequencing of the rare red list fungi Phlebia centrifuga.</title>
        <authorList>
            <person name="Buettner E."/>
            <person name="Kellner H."/>
        </authorList>
    </citation>
    <scope>NUCLEOTIDE SEQUENCE [LARGE SCALE GENOMIC DNA]</scope>
    <source>
        <strain evidence="1 2">DSM 108282</strain>
    </source>
</reference>
<proteinExistence type="predicted"/>
<dbReference type="AlphaFoldDB" id="A0A4S4KLN3"/>
<dbReference type="Proteomes" id="UP000309038">
    <property type="component" value="Unassembled WGS sequence"/>
</dbReference>
<accession>A0A4S4KLN3</accession>
<evidence type="ECO:0000313" key="2">
    <source>
        <dbReference type="Proteomes" id="UP000309038"/>
    </source>
</evidence>
<gene>
    <name evidence="1" type="ORF">EW026_g3579</name>
</gene>
<organism evidence="1 2">
    <name type="scientific">Hermanssonia centrifuga</name>
    <dbReference type="NCBI Taxonomy" id="98765"/>
    <lineage>
        <taxon>Eukaryota</taxon>
        <taxon>Fungi</taxon>
        <taxon>Dikarya</taxon>
        <taxon>Basidiomycota</taxon>
        <taxon>Agaricomycotina</taxon>
        <taxon>Agaricomycetes</taxon>
        <taxon>Polyporales</taxon>
        <taxon>Meruliaceae</taxon>
        <taxon>Hermanssonia</taxon>
    </lineage>
</organism>
<comment type="caution">
    <text evidence="1">The sequence shown here is derived from an EMBL/GenBank/DDBJ whole genome shotgun (WGS) entry which is preliminary data.</text>
</comment>
<dbReference type="EMBL" id="SGPJ01000110">
    <property type="protein sequence ID" value="THG98627.1"/>
    <property type="molecule type" value="Genomic_DNA"/>
</dbReference>
<sequence>MVVTPVTHWHGPAGPQPSAPHVNAVSIDFALEGITMESSIACDWKAFDETALAISSLRIVVLGFHSHEDLSRFGAEVVDVYFERLRTAGKLKFAIWDSKSERWKRASRDSDATEATNLYKQLLFMI</sequence>